<organism evidence="6 7">
    <name type="scientific">Luteitalea pratensis</name>
    <dbReference type="NCBI Taxonomy" id="1855912"/>
    <lineage>
        <taxon>Bacteria</taxon>
        <taxon>Pseudomonadati</taxon>
        <taxon>Acidobacteriota</taxon>
        <taxon>Vicinamibacteria</taxon>
        <taxon>Vicinamibacterales</taxon>
        <taxon>Vicinamibacteraceae</taxon>
        <taxon>Luteitalea</taxon>
    </lineage>
</organism>
<dbReference type="PANTHER" id="PTHR12147">
    <property type="entry name" value="METALLOPEPTIDASE M28 FAMILY MEMBER"/>
    <property type="match status" value="1"/>
</dbReference>
<dbReference type="InterPro" id="IPR036116">
    <property type="entry name" value="FN3_sf"/>
</dbReference>
<dbReference type="KEGG" id="abac:LuPra_04737"/>
<dbReference type="GO" id="GO:0004177">
    <property type="term" value="F:aminopeptidase activity"/>
    <property type="evidence" value="ECO:0007669"/>
    <property type="project" value="UniProtKB-KW"/>
</dbReference>
<evidence type="ECO:0000259" key="5">
    <source>
        <dbReference type="Pfam" id="PF04389"/>
    </source>
</evidence>
<dbReference type="GO" id="GO:0008235">
    <property type="term" value="F:metalloexopeptidase activity"/>
    <property type="evidence" value="ECO:0007669"/>
    <property type="project" value="InterPro"/>
</dbReference>
<keyword evidence="4" id="KW-0482">Metalloprotease</keyword>
<reference evidence="7" key="2">
    <citation type="submission" date="2016-04" db="EMBL/GenBank/DDBJ databases">
        <title>First Complete Genome Sequence of a Subdivision 6 Acidobacterium.</title>
        <authorList>
            <person name="Huang S."/>
            <person name="Vieira S."/>
            <person name="Bunk B."/>
            <person name="Riedel T."/>
            <person name="Sproeer C."/>
            <person name="Overmann J."/>
        </authorList>
    </citation>
    <scope>NUCLEOTIDE SEQUENCE [LARGE SCALE GENOMIC DNA]</scope>
    <source>
        <strain evidence="7">DSM 100886 HEG_-6_39</strain>
    </source>
</reference>
<evidence type="ECO:0000313" key="6">
    <source>
        <dbReference type="EMBL" id="AMY11487.1"/>
    </source>
</evidence>
<keyword evidence="2" id="KW-0964">Secreted</keyword>
<dbReference type="InterPro" id="IPR045175">
    <property type="entry name" value="M28_fam"/>
</dbReference>
<name>A0A143PRY0_LUTPR</name>
<dbReference type="GO" id="GO:0006508">
    <property type="term" value="P:proteolysis"/>
    <property type="evidence" value="ECO:0007669"/>
    <property type="project" value="InterPro"/>
</dbReference>
<evidence type="ECO:0000256" key="3">
    <source>
        <dbReference type="ARBA" id="ARBA00022801"/>
    </source>
</evidence>
<protein>
    <submittedName>
        <fullName evidence="6">Bacterial leucyl aminopeptidase</fullName>
        <ecNumber evidence="6">3.4.11.10</ecNumber>
    </submittedName>
</protein>
<dbReference type="EMBL" id="CP015136">
    <property type="protein sequence ID" value="AMY11487.1"/>
    <property type="molecule type" value="Genomic_DNA"/>
</dbReference>
<dbReference type="PATRIC" id="fig|1813736.3.peg.4995"/>
<accession>A0A143PRY0</accession>
<evidence type="ECO:0000256" key="4">
    <source>
        <dbReference type="ARBA" id="ARBA00023049"/>
    </source>
</evidence>
<dbReference type="Proteomes" id="UP000076079">
    <property type="component" value="Chromosome"/>
</dbReference>
<dbReference type="Pfam" id="PF04389">
    <property type="entry name" value="Peptidase_M28"/>
    <property type="match status" value="1"/>
</dbReference>
<keyword evidence="7" id="KW-1185">Reference proteome</keyword>
<keyword evidence="6" id="KW-0645">Protease</keyword>
<dbReference type="InterPro" id="IPR003961">
    <property type="entry name" value="FN3_dom"/>
</dbReference>
<proteinExistence type="predicted"/>
<dbReference type="Gene3D" id="3.40.630.10">
    <property type="entry name" value="Zn peptidases"/>
    <property type="match status" value="1"/>
</dbReference>
<dbReference type="EC" id="3.4.11.10" evidence="6"/>
<dbReference type="PANTHER" id="PTHR12147:SF26">
    <property type="entry name" value="PEPTIDASE M28 DOMAIN-CONTAINING PROTEIN"/>
    <property type="match status" value="1"/>
</dbReference>
<evidence type="ECO:0000256" key="1">
    <source>
        <dbReference type="ARBA" id="ARBA00004613"/>
    </source>
</evidence>
<dbReference type="AlphaFoldDB" id="A0A143PRY0"/>
<gene>
    <name evidence="6" type="ORF">LuPra_04737</name>
</gene>
<dbReference type="PROSITE" id="PS00758">
    <property type="entry name" value="ARGE_DAPE_CPG2_1"/>
    <property type="match status" value="1"/>
</dbReference>
<dbReference type="InterPro" id="IPR007484">
    <property type="entry name" value="Peptidase_M28"/>
</dbReference>
<keyword evidence="3 6" id="KW-0378">Hydrolase</keyword>
<evidence type="ECO:0000256" key="2">
    <source>
        <dbReference type="ARBA" id="ARBA00022525"/>
    </source>
</evidence>
<reference evidence="6 7" key="1">
    <citation type="journal article" date="2016" name="Genome Announc.">
        <title>First Complete Genome Sequence of a Subdivision 6 Acidobacterium Strain.</title>
        <authorList>
            <person name="Huang S."/>
            <person name="Vieira S."/>
            <person name="Bunk B."/>
            <person name="Riedel T."/>
            <person name="Sproer C."/>
            <person name="Overmann J."/>
        </authorList>
    </citation>
    <scope>NUCLEOTIDE SEQUENCE [LARGE SCALE GENOMIC DNA]</scope>
    <source>
        <strain evidence="7">DSM 100886 HEG_-6_39</strain>
    </source>
</reference>
<keyword evidence="6" id="KW-0031">Aminopeptidase</keyword>
<dbReference type="CDD" id="cd00063">
    <property type="entry name" value="FN3"/>
    <property type="match status" value="1"/>
</dbReference>
<dbReference type="GO" id="GO:0005576">
    <property type="term" value="C:extracellular region"/>
    <property type="evidence" value="ECO:0007669"/>
    <property type="project" value="UniProtKB-SubCell"/>
</dbReference>
<feature type="domain" description="Peptidase M28" evidence="5">
    <location>
        <begin position="127"/>
        <end position="371"/>
    </location>
</feature>
<dbReference type="InterPro" id="IPR001261">
    <property type="entry name" value="ArgE/DapE_CS"/>
</dbReference>
<dbReference type="SUPFAM" id="SSF53187">
    <property type="entry name" value="Zn-dependent exopeptidases"/>
    <property type="match status" value="1"/>
</dbReference>
<sequence>MDRSESGPYLTLPDKLPRMPFRPAVQTAFLATAFALPAFAQDADPRIEQVLAQISAERLSATVDRLAAFGTRHTLSSQADPVRGLGAAAQWIHDEFRAASPRLQVSFDDYEIPAQGERILRDVRIRNVVAVLPGRTARRIYVSGHYDTVARPVRPPQSAAVTTAAAAATAPAAAGSPRAASANGGFDWAAGDLPAPGANDDGSGTALTMEAARVLAQSGLEFDATLVFVAFAGEEQGLVGAHLHAQKARADKAVIDAVFNNDIIGNSRGGNGIVDAESVRVFAEGPEDSSSRQLARYVYRTAARYVPSHRVRLIARHDRFGRGGDHTAFNQRGYAGIRFSEANENYGRQHVVEDTADGVDAAYLARNTKVNVAGAAALAMAPAAPAITSDRGVPQLDRGPSGYDARLRWRASEGAVGYRIFWREAWTPDWQFERHVGNVTEIVLPDVSVDDYVFGVAAVGPGGHESLVSAYANPPRTPVEIKVK</sequence>
<dbReference type="SUPFAM" id="SSF49265">
    <property type="entry name" value="Fibronectin type III"/>
    <property type="match status" value="1"/>
</dbReference>
<comment type="subcellular location">
    <subcellularLocation>
        <location evidence="1">Secreted</location>
    </subcellularLocation>
</comment>
<dbReference type="STRING" id="1855912.LuPra_04737"/>
<evidence type="ECO:0000313" key="7">
    <source>
        <dbReference type="Proteomes" id="UP000076079"/>
    </source>
</evidence>